<keyword evidence="1" id="KW-0472">Membrane</keyword>
<evidence type="ECO:0000313" key="3">
    <source>
        <dbReference type="Proteomes" id="UP000009027"/>
    </source>
</evidence>
<keyword evidence="1" id="KW-1133">Transmembrane helix</keyword>
<name>F9WN99_TRYVY</name>
<proteinExistence type="predicted"/>
<dbReference type="EMBL" id="CAEX01002395">
    <property type="protein sequence ID" value="CCD19015.1"/>
    <property type="molecule type" value="Genomic_DNA"/>
</dbReference>
<keyword evidence="1" id="KW-0812">Transmembrane</keyword>
<feature type="non-terminal residue" evidence="2">
    <location>
        <position position="316"/>
    </location>
</feature>
<keyword evidence="3" id="KW-1185">Reference proteome</keyword>
<evidence type="ECO:0000256" key="1">
    <source>
        <dbReference type="SAM" id="Phobius"/>
    </source>
</evidence>
<feature type="transmembrane region" description="Helical" evidence="1">
    <location>
        <begin position="61"/>
        <end position="81"/>
    </location>
</feature>
<gene>
    <name evidence="2" type="ORF">TvY486_0017260</name>
</gene>
<protein>
    <submittedName>
        <fullName evidence="2">Uncharacterized protein</fullName>
    </submittedName>
</protein>
<organism evidence="2 3">
    <name type="scientific">Trypanosoma vivax (strain Y486)</name>
    <dbReference type="NCBI Taxonomy" id="1055687"/>
    <lineage>
        <taxon>Eukaryota</taxon>
        <taxon>Discoba</taxon>
        <taxon>Euglenozoa</taxon>
        <taxon>Kinetoplastea</taxon>
        <taxon>Metakinetoplastina</taxon>
        <taxon>Trypanosomatida</taxon>
        <taxon>Trypanosomatidae</taxon>
        <taxon>Trypanosoma</taxon>
        <taxon>Duttonella</taxon>
    </lineage>
</organism>
<evidence type="ECO:0000313" key="2">
    <source>
        <dbReference type="EMBL" id="CCD19015.1"/>
    </source>
</evidence>
<accession>F9WN99</accession>
<reference evidence="2 3" key="1">
    <citation type="journal article" date="2012" name="Proc. Natl. Acad. Sci. U.S.A.">
        <title>Antigenic diversity is generated by distinct evolutionary mechanisms in African trypanosome species.</title>
        <authorList>
            <person name="Jackson A.P."/>
            <person name="Berry A."/>
            <person name="Aslett M."/>
            <person name="Allison H.C."/>
            <person name="Burton P."/>
            <person name="Vavrova-Anderson J."/>
            <person name="Brown R."/>
            <person name="Browne H."/>
            <person name="Corton N."/>
            <person name="Hauser H."/>
            <person name="Gamble J."/>
            <person name="Gilderthorp R."/>
            <person name="Marcello L."/>
            <person name="McQuillan J."/>
            <person name="Otto T.D."/>
            <person name="Quail M.A."/>
            <person name="Sanders M.J."/>
            <person name="van Tonder A."/>
            <person name="Ginger M.L."/>
            <person name="Field M.C."/>
            <person name="Barry J.D."/>
            <person name="Hertz-Fowler C."/>
            <person name="Berriman M."/>
        </authorList>
    </citation>
    <scope>NUCLEOTIDE SEQUENCE</scope>
    <source>
        <strain evidence="2 3">Y486</strain>
    </source>
</reference>
<dbReference type="AlphaFoldDB" id="F9WN99"/>
<dbReference type="VEuPathDB" id="TriTrypDB:TvY486_0017260"/>
<dbReference type="Proteomes" id="UP000009027">
    <property type="component" value="Unassembled WGS sequence"/>
</dbReference>
<sequence>MPFSSASCVSVRASCILCASAGVSLASVVSAISALFASHCVVFGPLCLLSAVVHASKRVFFSVSAARAIAAIAAMSVSCFAGDKSVMPRAGLPPCAPVIFHHGPMGTSVLSLSGEDVAAVAKFVSVSHGAVAMFVPSPAPKACAPSCASPASLTAWVTFSTSCSKVKLKLDSSDSSSAEVSSHPARSLTAAPAPAPETNLPFAKRMFSFAPAFALNTRHALLLLLLVNAVVPLCAAKSLVASSMRLACPSACADSCPASAVAFAALSVACASVPAVADFSLKVLHFSAPLAAHVCHAAAARTSGPACFVAAPSNGG</sequence>